<organism evidence="1 2">
    <name type="scientific">Podospora pseudocomata</name>
    <dbReference type="NCBI Taxonomy" id="2093779"/>
    <lineage>
        <taxon>Eukaryota</taxon>
        <taxon>Fungi</taxon>
        <taxon>Dikarya</taxon>
        <taxon>Ascomycota</taxon>
        <taxon>Pezizomycotina</taxon>
        <taxon>Sordariomycetes</taxon>
        <taxon>Sordariomycetidae</taxon>
        <taxon>Sordariales</taxon>
        <taxon>Podosporaceae</taxon>
        <taxon>Podospora</taxon>
    </lineage>
</organism>
<dbReference type="EMBL" id="JAFFHA010000006">
    <property type="protein sequence ID" value="KAK4655061.1"/>
    <property type="molecule type" value="Genomic_DNA"/>
</dbReference>
<gene>
    <name evidence="1" type="ORF">QC762_405070</name>
</gene>
<dbReference type="GeneID" id="87909869"/>
<dbReference type="RefSeq" id="XP_062744036.1">
    <property type="nucleotide sequence ID" value="XM_062889962.1"/>
</dbReference>
<sequence length="259" mass="28545">MNALLQVRDTLTELNIGTSNGSVDGWPGTGPVPTKVVGAMALGTFDQLKTLAIPLAFLVRVESTRDCQRSRNLGYLSPMQSRNVGAGREIYWWAMAMYTITGRGCPGTREPSCASLFVGCQQCQKPNQNFESFSSIWGTPKHRKIFSSMMLDPSQYRWDGSSRAWLVDKVLTPSLSMSIEMHTNSCMILGLMRKMDTSFQFQDPIPRANCEDFEPNIGSGVGVKCNGEVADPSTLERIISRLVDTGGTWTRRATENGGQ</sequence>
<keyword evidence="2" id="KW-1185">Reference proteome</keyword>
<accession>A0ABR0GHD4</accession>
<evidence type="ECO:0000313" key="2">
    <source>
        <dbReference type="Proteomes" id="UP001323405"/>
    </source>
</evidence>
<dbReference type="Proteomes" id="UP001323405">
    <property type="component" value="Unassembled WGS sequence"/>
</dbReference>
<comment type="caution">
    <text evidence="1">The sequence shown here is derived from an EMBL/GenBank/DDBJ whole genome shotgun (WGS) entry which is preliminary data.</text>
</comment>
<reference evidence="1 2" key="1">
    <citation type="journal article" date="2023" name="bioRxiv">
        <title>High-quality genome assemblies of four members of thePodospora anserinaspecies complex.</title>
        <authorList>
            <person name="Ament-Velasquez S.L."/>
            <person name="Vogan A.A."/>
            <person name="Wallerman O."/>
            <person name="Hartmann F."/>
            <person name="Gautier V."/>
            <person name="Silar P."/>
            <person name="Giraud T."/>
            <person name="Johannesson H."/>
        </authorList>
    </citation>
    <scope>NUCLEOTIDE SEQUENCE [LARGE SCALE GENOMIC DNA]</scope>
    <source>
        <strain evidence="1 2">CBS 415.72m</strain>
    </source>
</reference>
<evidence type="ECO:0000313" key="1">
    <source>
        <dbReference type="EMBL" id="KAK4655061.1"/>
    </source>
</evidence>
<name>A0ABR0GHD4_9PEZI</name>
<proteinExistence type="predicted"/>
<protein>
    <submittedName>
        <fullName evidence="1">Uncharacterized protein</fullName>
    </submittedName>
</protein>